<keyword evidence="1" id="KW-0732">Signal</keyword>
<evidence type="ECO:0000256" key="1">
    <source>
        <dbReference type="SAM" id="SignalP"/>
    </source>
</evidence>
<dbReference type="EMBL" id="FQXT01000003">
    <property type="protein sequence ID" value="SHI01313.1"/>
    <property type="molecule type" value="Genomic_DNA"/>
</dbReference>
<feature type="signal peptide" evidence="1">
    <location>
        <begin position="1"/>
        <end position="18"/>
    </location>
</feature>
<evidence type="ECO:0000313" key="4">
    <source>
        <dbReference type="Proteomes" id="UP000184240"/>
    </source>
</evidence>
<evidence type="ECO:0000313" key="5">
    <source>
        <dbReference type="Proteomes" id="UP000290037"/>
    </source>
</evidence>
<evidence type="ECO:0000313" key="3">
    <source>
        <dbReference type="EMBL" id="SHI01313.1"/>
    </source>
</evidence>
<dbReference type="AlphaFoldDB" id="A0A1M5XPW9"/>
<reference evidence="2 5" key="3">
    <citation type="submission" date="2018-07" db="EMBL/GenBank/DDBJ databases">
        <title>Leeuwenhoekiella genomics.</title>
        <authorList>
            <person name="Tahon G."/>
            <person name="Willems A."/>
        </authorList>
    </citation>
    <scope>NUCLEOTIDE SEQUENCE [LARGE SCALE GENOMIC DNA]</scope>
    <source>
        <strain evidence="2 5">LMG 24856</strain>
    </source>
</reference>
<organism evidence="3 4">
    <name type="scientific">Leeuwenhoekiella palythoae</name>
    <dbReference type="NCBI Taxonomy" id="573501"/>
    <lineage>
        <taxon>Bacteria</taxon>
        <taxon>Pseudomonadati</taxon>
        <taxon>Bacteroidota</taxon>
        <taxon>Flavobacteriia</taxon>
        <taxon>Flavobacteriales</taxon>
        <taxon>Flavobacteriaceae</taxon>
        <taxon>Leeuwenhoekiella</taxon>
    </lineage>
</organism>
<protein>
    <recommendedName>
        <fullName evidence="6">MORN repeat-containing protein</fullName>
    </recommendedName>
</protein>
<dbReference type="Proteomes" id="UP000184240">
    <property type="component" value="Unassembled WGS sequence"/>
</dbReference>
<keyword evidence="5" id="KW-1185">Reference proteome</keyword>
<gene>
    <name evidence="2" type="ORF">DSM01_902</name>
    <name evidence="3" type="ORF">SAMN04487999_1608</name>
</gene>
<reference evidence="4" key="2">
    <citation type="submission" date="2016-11" db="EMBL/GenBank/DDBJ databases">
        <authorList>
            <person name="Varghese N."/>
            <person name="Submissions S."/>
        </authorList>
    </citation>
    <scope>NUCLEOTIDE SEQUENCE [LARGE SCALE GENOMIC DNA]</scope>
    <source>
        <strain evidence="4">DSM 19859</strain>
    </source>
</reference>
<dbReference type="STRING" id="573501.SAMN04487999_1608"/>
<dbReference type="SUPFAM" id="SSF82185">
    <property type="entry name" value="Histone H3 K4-specific methyltransferase SET7/9 N-terminal domain"/>
    <property type="match status" value="1"/>
</dbReference>
<feature type="chain" id="PRO_5012296652" description="MORN repeat-containing protein" evidence="1">
    <location>
        <begin position="19"/>
        <end position="248"/>
    </location>
</feature>
<proteinExistence type="predicted"/>
<evidence type="ECO:0000313" key="2">
    <source>
        <dbReference type="EMBL" id="RXG30153.1"/>
    </source>
</evidence>
<evidence type="ECO:0008006" key="6">
    <source>
        <dbReference type="Google" id="ProtNLM"/>
    </source>
</evidence>
<name>A0A1M5XPW9_9FLAO</name>
<reference evidence="3" key="1">
    <citation type="submission" date="2016-11" db="EMBL/GenBank/DDBJ databases">
        <authorList>
            <person name="Jaros S."/>
            <person name="Januszkiewicz K."/>
            <person name="Wedrychowicz H."/>
        </authorList>
    </citation>
    <scope>NUCLEOTIDE SEQUENCE [LARGE SCALE GENOMIC DNA]</scope>
    <source>
        <strain evidence="3">DSM 19859</strain>
    </source>
</reference>
<dbReference type="Proteomes" id="UP000290037">
    <property type="component" value="Unassembled WGS sequence"/>
</dbReference>
<accession>A0A1M5XPW9</accession>
<dbReference type="OrthoDB" id="977972at2"/>
<sequence>MKTLILSSLFFLCAVSFAQETPCSKGDCQNGYGFYYNKETGDVYHGFYKNGLYNGVGYSQNKTSDYYYSNFKEGKPDGFTVYDEGEGRTSGLFEKGIKIGDHIREVRSSQGFSRELISYDQGQVLSRKTFTPQDIADATCISGDCIDDYGIYFQNNTIISGKFENGRFTYGEMMHIETKTSDFFMPPLETEQHTPYFKFSITMTDNGANEAAYISVGPKADGQYILVNMKQNNFVGALFKDNQLVERY</sequence>
<dbReference type="RefSeq" id="WP_072982075.1">
    <property type="nucleotide sequence ID" value="NZ_FQXT01000003.1"/>
</dbReference>
<dbReference type="EMBL" id="QOVN01000002">
    <property type="protein sequence ID" value="RXG30153.1"/>
    <property type="molecule type" value="Genomic_DNA"/>
</dbReference>